<dbReference type="EMBL" id="CP163442">
    <property type="protein sequence ID" value="XDQ50051.1"/>
    <property type="molecule type" value="Genomic_DNA"/>
</dbReference>
<organism evidence="1">
    <name type="scientific">Streptomyces sp. R39</name>
    <dbReference type="NCBI Taxonomy" id="3238631"/>
    <lineage>
        <taxon>Bacteria</taxon>
        <taxon>Bacillati</taxon>
        <taxon>Actinomycetota</taxon>
        <taxon>Actinomycetes</taxon>
        <taxon>Kitasatosporales</taxon>
        <taxon>Streptomycetaceae</taxon>
        <taxon>Streptomyces</taxon>
    </lineage>
</organism>
<protein>
    <submittedName>
        <fullName evidence="1">SMI1/KNR4 family protein</fullName>
    </submittedName>
</protein>
<keyword evidence="1" id="KW-0614">Plasmid</keyword>
<sequence length="152" mass="16213">MSQLMKTFEVTHGYPAGDNEVALADDETRAAVTLLTNHRSECLALLSLFAVIDSVSLPDIGNGYFIHPPSTVTAHLDEYGAVPLENGDHGIVFGSDGGGNLFALAANGTVHKSRTASWNDEFYAVAASPRDFLEQLHDVIDQFTATGHPGTL</sequence>
<gene>
    <name evidence="1" type="ORF">AB5J52_48920</name>
</gene>
<dbReference type="AlphaFoldDB" id="A0AB39R669"/>
<proteinExistence type="predicted"/>
<reference evidence="1" key="1">
    <citation type="submission" date="2024-07" db="EMBL/GenBank/DDBJ databases">
        <authorList>
            <person name="Yu S.T."/>
        </authorList>
    </citation>
    <scope>NUCLEOTIDE SEQUENCE</scope>
    <source>
        <strain evidence="1">R39</strain>
        <plasmid evidence="1">unnamed1</plasmid>
    </source>
</reference>
<name>A0AB39R669_9ACTN</name>
<evidence type="ECO:0000313" key="1">
    <source>
        <dbReference type="EMBL" id="XDQ50051.1"/>
    </source>
</evidence>
<geneLocation type="plasmid" evidence="1">
    <name>unnamed1</name>
</geneLocation>
<accession>A0AB39R669</accession>
<dbReference type="RefSeq" id="WP_369228576.1">
    <property type="nucleotide sequence ID" value="NZ_CP163442.1"/>
</dbReference>